<evidence type="ECO:0000313" key="18">
    <source>
        <dbReference type="RefSeq" id="XP_011078567.1"/>
    </source>
</evidence>
<dbReference type="SUPFAM" id="SSF56281">
    <property type="entry name" value="Metallo-hydrolase/oxidoreductase"/>
    <property type="match status" value="1"/>
</dbReference>
<dbReference type="GO" id="GO:0005739">
    <property type="term" value="C:mitochondrion"/>
    <property type="evidence" value="ECO:0007669"/>
    <property type="project" value="UniProtKB-SubCell"/>
</dbReference>
<evidence type="ECO:0000256" key="13">
    <source>
        <dbReference type="ARBA" id="ARBA00066686"/>
    </source>
</evidence>
<keyword evidence="7" id="KW-0223">Dioxygenase</keyword>
<dbReference type="InterPro" id="IPR011990">
    <property type="entry name" value="TPR-like_helical_dom_sf"/>
</dbReference>
<evidence type="ECO:0000256" key="5">
    <source>
        <dbReference type="ARBA" id="ARBA00022737"/>
    </source>
</evidence>
<feature type="repeat" description="PPR" evidence="15">
    <location>
        <begin position="313"/>
        <end position="347"/>
    </location>
</feature>
<dbReference type="PANTHER" id="PTHR47926:SF404">
    <property type="entry name" value="(PPR) REPEAT-CONTAINING PROTEIN, PUTATIVE-RELATED"/>
    <property type="match status" value="1"/>
</dbReference>
<dbReference type="Pfam" id="PF00753">
    <property type="entry name" value="Lactamase_B"/>
    <property type="match status" value="1"/>
</dbReference>
<feature type="repeat" description="PPR" evidence="15">
    <location>
        <begin position="577"/>
        <end position="611"/>
    </location>
</feature>
<feature type="repeat" description="PPR" evidence="15">
    <location>
        <begin position="412"/>
        <end position="442"/>
    </location>
</feature>
<dbReference type="InterPro" id="IPR002885">
    <property type="entry name" value="PPR_rpt"/>
</dbReference>
<dbReference type="Proteomes" id="UP000504604">
    <property type="component" value="Linkage group LG5"/>
</dbReference>
<gene>
    <name evidence="18 19 20 21 22" type="primary">LOC105162269</name>
</gene>
<dbReference type="Gene3D" id="1.25.40.10">
    <property type="entry name" value="Tetratricopeptide repeat domain"/>
    <property type="match status" value="5"/>
</dbReference>
<dbReference type="FunFam" id="1.25.40.10:FF:000090">
    <property type="entry name" value="Pentatricopeptide repeat-containing protein, chloroplastic"/>
    <property type="match status" value="1"/>
</dbReference>
<comment type="similarity">
    <text evidence="3">Belongs to the metallo-beta-lactamase superfamily. Glyoxalase II family.</text>
</comment>
<dbReference type="RefSeq" id="XP_011078569.1">
    <property type="nucleotide sequence ID" value="XM_011080267.2"/>
</dbReference>
<dbReference type="EC" id="1.13.11.18" evidence="13"/>
<comment type="subcellular location">
    <subcellularLocation>
        <location evidence="2">Mitochondrion</location>
    </subcellularLocation>
</comment>
<reference evidence="18 19" key="1">
    <citation type="submission" date="2025-04" db="UniProtKB">
        <authorList>
            <consortium name="RefSeq"/>
        </authorList>
    </citation>
    <scope>IDENTIFICATION</scope>
</reference>
<dbReference type="Pfam" id="PF13041">
    <property type="entry name" value="PPR_2"/>
    <property type="match status" value="2"/>
</dbReference>
<dbReference type="InterPro" id="IPR036866">
    <property type="entry name" value="RibonucZ/Hydroxyglut_hydro"/>
</dbReference>
<dbReference type="SUPFAM" id="SSF48452">
    <property type="entry name" value="TPR-like"/>
    <property type="match status" value="1"/>
</dbReference>
<dbReference type="Pfam" id="PF20431">
    <property type="entry name" value="E_motif"/>
    <property type="match status" value="1"/>
</dbReference>
<keyword evidence="8" id="KW-0007">Acetylation</keyword>
<dbReference type="NCBIfam" id="TIGR00756">
    <property type="entry name" value="PPR"/>
    <property type="match status" value="10"/>
</dbReference>
<dbReference type="KEGG" id="sind:105162269"/>
<evidence type="ECO:0000256" key="12">
    <source>
        <dbReference type="ARBA" id="ARBA00050990"/>
    </source>
</evidence>
<evidence type="ECO:0000256" key="14">
    <source>
        <dbReference type="ARBA" id="ARBA00077964"/>
    </source>
</evidence>
<dbReference type="GO" id="GO:0003723">
    <property type="term" value="F:RNA binding"/>
    <property type="evidence" value="ECO:0007669"/>
    <property type="project" value="InterPro"/>
</dbReference>
<evidence type="ECO:0000256" key="15">
    <source>
        <dbReference type="PROSITE-ProRule" id="PRU00708"/>
    </source>
</evidence>
<evidence type="ECO:0000313" key="21">
    <source>
        <dbReference type="RefSeq" id="XP_011078571.1"/>
    </source>
</evidence>
<dbReference type="GO" id="GO:0046872">
    <property type="term" value="F:metal ion binding"/>
    <property type="evidence" value="ECO:0007669"/>
    <property type="project" value="UniProtKB-KW"/>
</dbReference>
<proteinExistence type="inferred from homology"/>
<dbReference type="GO" id="GO:0006749">
    <property type="term" value="P:glutathione metabolic process"/>
    <property type="evidence" value="ECO:0007669"/>
    <property type="project" value="InterPro"/>
</dbReference>
<keyword evidence="10" id="KW-0408">Iron</keyword>
<dbReference type="SMART" id="SM00849">
    <property type="entry name" value="Lactamase_B"/>
    <property type="match status" value="1"/>
</dbReference>
<dbReference type="InterPro" id="IPR044528">
    <property type="entry name" value="POD-like_MBL-fold"/>
</dbReference>
<dbReference type="GO" id="GO:0009451">
    <property type="term" value="P:RNA modification"/>
    <property type="evidence" value="ECO:0007669"/>
    <property type="project" value="InterPro"/>
</dbReference>
<dbReference type="AlphaFoldDB" id="A0A6I9T458"/>
<keyword evidence="11" id="KW-0496">Mitochondrion</keyword>
<comment type="catalytic activity">
    <reaction evidence="12">
        <text>S-sulfanylglutathione + O2 + H2O = sulfite + glutathione + 2 H(+)</text>
        <dbReference type="Rhea" id="RHEA:12981"/>
        <dbReference type="ChEBI" id="CHEBI:15377"/>
        <dbReference type="ChEBI" id="CHEBI:15378"/>
        <dbReference type="ChEBI" id="CHEBI:15379"/>
        <dbReference type="ChEBI" id="CHEBI:17359"/>
        <dbReference type="ChEBI" id="CHEBI:57925"/>
        <dbReference type="ChEBI" id="CHEBI:58905"/>
        <dbReference type="EC" id="1.13.11.18"/>
    </reaction>
</comment>
<evidence type="ECO:0000256" key="2">
    <source>
        <dbReference type="ARBA" id="ARBA00004173"/>
    </source>
</evidence>
<feature type="repeat" description="PPR" evidence="15">
    <location>
        <begin position="639"/>
        <end position="673"/>
    </location>
</feature>
<dbReference type="PANTHER" id="PTHR47926">
    <property type="entry name" value="PENTATRICOPEPTIDE REPEAT-CONTAINING PROTEIN"/>
    <property type="match status" value="1"/>
</dbReference>
<dbReference type="RefSeq" id="XP_011078568.1">
    <property type="nucleotide sequence ID" value="XM_011080266.2"/>
</dbReference>
<evidence type="ECO:0000256" key="4">
    <source>
        <dbReference type="ARBA" id="ARBA00022723"/>
    </source>
</evidence>
<evidence type="ECO:0000256" key="8">
    <source>
        <dbReference type="ARBA" id="ARBA00022990"/>
    </source>
</evidence>
<evidence type="ECO:0000256" key="6">
    <source>
        <dbReference type="ARBA" id="ARBA00022946"/>
    </source>
</evidence>
<dbReference type="CDD" id="cd07724">
    <property type="entry name" value="POD-like_MBL-fold"/>
    <property type="match status" value="1"/>
</dbReference>
<organism evidence="17 21">
    <name type="scientific">Sesamum indicum</name>
    <name type="common">Oriental sesame</name>
    <name type="synonym">Sesamum orientale</name>
    <dbReference type="NCBI Taxonomy" id="4182"/>
    <lineage>
        <taxon>Eukaryota</taxon>
        <taxon>Viridiplantae</taxon>
        <taxon>Streptophyta</taxon>
        <taxon>Embryophyta</taxon>
        <taxon>Tracheophyta</taxon>
        <taxon>Spermatophyta</taxon>
        <taxon>Magnoliopsida</taxon>
        <taxon>eudicotyledons</taxon>
        <taxon>Gunneridae</taxon>
        <taxon>Pentapetalae</taxon>
        <taxon>asterids</taxon>
        <taxon>lamiids</taxon>
        <taxon>Lamiales</taxon>
        <taxon>Pedaliaceae</taxon>
        <taxon>Sesamum</taxon>
    </lineage>
</organism>
<dbReference type="GO" id="GO:0050313">
    <property type="term" value="F:sulfur dioxygenase activity"/>
    <property type="evidence" value="ECO:0007669"/>
    <property type="project" value="UniProtKB-EC"/>
</dbReference>
<feature type="domain" description="Metallo-beta-lactamase" evidence="16">
    <location>
        <begin position="65"/>
        <end position="234"/>
    </location>
</feature>
<dbReference type="RefSeq" id="XP_011078567.1">
    <property type="nucleotide sequence ID" value="XM_011080265.2"/>
</dbReference>
<keyword evidence="6" id="KW-0809">Transit peptide</keyword>
<dbReference type="InterPro" id="IPR046960">
    <property type="entry name" value="PPR_At4g14850-like_plant"/>
</dbReference>
<dbReference type="InterPro" id="IPR001279">
    <property type="entry name" value="Metallo-B-lactamas"/>
</dbReference>
<dbReference type="InterPro" id="IPR046848">
    <property type="entry name" value="E_motif"/>
</dbReference>
<dbReference type="Pfam" id="PF12854">
    <property type="entry name" value="PPR_1"/>
    <property type="match status" value="1"/>
</dbReference>
<evidence type="ECO:0000256" key="10">
    <source>
        <dbReference type="ARBA" id="ARBA00023004"/>
    </source>
</evidence>
<name>A0A6I9T458_SESIN</name>
<dbReference type="Gene3D" id="3.60.15.10">
    <property type="entry name" value="Ribonuclease Z/Hydroxyacylglutathione hydrolase-like"/>
    <property type="match status" value="1"/>
</dbReference>
<keyword evidence="4" id="KW-0479">Metal-binding</keyword>
<evidence type="ECO:0000256" key="3">
    <source>
        <dbReference type="ARBA" id="ARBA00006759"/>
    </source>
</evidence>
<evidence type="ECO:0000256" key="7">
    <source>
        <dbReference type="ARBA" id="ARBA00022964"/>
    </source>
</evidence>
<evidence type="ECO:0000313" key="19">
    <source>
        <dbReference type="RefSeq" id="XP_011078568.1"/>
    </source>
</evidence>
<evidence type="ECO:0000256" key="9">
    <source>
        <dbReference type="ARBA" id="ARBA00023002"/>
    </source>
</evidence>
<comment type="cofactor">
    <cofactor evidence="1">
        <name>Fe(2+)</name>
        <dbReference type="ChEBI" id="CHEBI:29033"/>
    </cofactor>
</comment>
<evidence type="ECO:0000256" key="11">
    <source>
        <dbReference type="ARBA" id="ARBA00023128"/>
    </source>
</evidence>
<dbReference type="FunFam" id="3.60.15.10:FF:000013">
    <property type="entry name" value="Persulfide dioxygenase ETHE1, mitochondrial"/>
    <property type="match status" value="1"/>
</dbReference>
<dbReference type="RefSeq" id="XP_020549615.1">
    <property type="nucleotide sequence ID" value="XM_020693956.1"/>
</dbReference>
<protein>
    <recommendedName>
        <fullName evidence="13">persulfide dioxygenase</fullName>
        <ecNumber evidence="13">1.13.11.18</ecNumber>
    </recommendedName>
    <alternativeName>
        <fullName evidence="14">Sulfur dioxygenase ETHE1</fullName>
    </alternativeName>
</protein>
<sequence>MLSKFGFFQFSATFSSPAPRKKVHFPQIIAVTAKSRSQMGAASYGTSSGSVSKLLFRQLFEKESSAYTYLLADASHPDKPALLVNPFGKTVDRVLSLVKELGLNLIYAINTHVHADHVTGTALIKSKVPGVKSIISKASNAKADLFVEPGDKICFGDLFLEVRATRGHTRGCVTYVTGDGPHQPQPRMAFTGDALSLRGFGRTDFQAGNSEQLYKSVHSQILTLPKDTLVYPAYDYKAFSVSTLGEEMQFYPRLIKDEEKFKNIMSNSNLSYPKSTTKTNKFVVYCNTQITSHGRKGNIREAESLFHRMPDKSIISYTAMLSAYANNGQIANARKLFDEMPQRTVATWNAMITAYVKNMNTVDGVEEAFKLFLQMPMRNAVSYTAMMMGFVNAGRFDEAEKLYEGTPLEWRDPFCSNVLMNGYLKIGRLEESVRIFEGMVEKNVVTWSSMVDGYCKNGKVGEARKLFDLMEESRNEFTWCSMIDGYMKTGHFEDGFQLFSQMRRESQVEIEPTILTVIFESCGRIGRYKEGCQVHGLVSQLGFEFDVFMGNSIIAMYSRFGCVNEARHLFKMMSEKDIVSWNSLIYGYVQAGRLEEAYDLFEKMDTKDSVSWTTLITGFSNKGLTEKCIKLFSEMPERDDVAWTALISGFVNNEEHEKAVCWFLQMIRNSIRPNPLTLSSLLSASASSAFLSFGLQIHALAFKLDMEHELSVQNSFVSVYSKRGSVDDAYKVFKSIATPNIVSFNSMIAGFAHNGFGGEALELFRKSVHDGHQPNQVTFLCILSACTHMGLVEEGWEHFKSMRTLFKVEPGPDHYACMVDLLGRAGLLDEAMRLIKSMPVEPHSGVWGALLGTSRTHMRLDLAKLAARHILELEPNNAAPYVVLSDIYSFMEKRGDEEQMRLSKKLRGVKKSPGCSWITVRDEVKLFLSGDKSHVNFEEIKITLWTIMNEMTQSDGNNIVLLTP</sequence>
<keyword evidence="9" id="KW-0560">Oxidoreductase</keyword>
<accession>A0A6I9T458</accession>
<dbReference type="PROSITE" id="PS51375">
    <property type="entry name" value="PPR"/>
    <property type="match status" value="6"/>
</dbReference>
<dbReference type="RefSeq" id="XP_011078571.1">
    <property type="nucleotide sequence ID" value="XM_011080269.2"/>
</dbReference>
<feature type="repeat" description="PPR" evidence="15">
    <location>
        <begin position="443"/>
        <end position="477"/>
    </location>
</feature>
<evidence type="ECO:0000259" key="16">
    <source>
        <dbReference type="SMART" id="SM00849"/>
    </source>
</evidence>
<feature type="repeat" description="PPR" evidence="15">
    <location>
        <begin position="740"/>
        <end position="774"/>
    </location>
</feature>
<keyword evidence="17" id="KW-1185">Reference proteome</keyword>
<evidence type="ECO:0000313" key="17">
    <source>
        <dbReference type="Proteomes" id="UP000504604"/>
    </source>
</evidence>
<dbReference type="Pfam" id="PF01535">
    <property type="entry name" value="PPR"/>
    <property type="match status" value="10"/>
</dbReference>
<dbReference type="OrthoDB" id="1903086at2759"/>
<evidence type="ECO:0000256" key="1">
    <source>
        <dbReference type="ARBA" id="ARBA00001954"/>
    </source>
</evidence>
<keyword evidence="5" id="KW-0677">Repeat</keyword>
<evidence type="ECO:0000313" key="20">
    <source>
        <dbReference type="RefSeq" id="XP_011078569.1"/>
    </source>
</evidence>
<dbReference type="GeneID" id="105162269"/>
<dbReference type="FunFam" id="1.25.40.10:FF:000606">
    <property type="entry name" value="Putative pentatricopeptide repeat-containing protein"/>
    <property type="match status" value="1"/>
</dbReference>
<evidence type="ECO:0000313" key="22">
    <source>
        <dbReference type="RefSeq" id="XP_020549615.1"/>
    </source>
</evidence>